<keyword evidence="1" id="KW-0812">Transmembrane</keyword>
<dbReference type="RefSeq" id="WP_052240052.1">
    <property type="nucleotide sequence ID" value="NZ_CP014869.1"/>
</dbReference>
<evidence type="ECO:0000313" key="5">
    <source>
        <dbReference type="Proteomes" id="UP000075950"/>
    </source>
</evidence>
<evidence type="ECO:0000256" key="1">
    <source>
        <dbReference type="SAM" id="Phobius"/>
    </source>
</evidence>
<accession>A0A0B9AMA7</accession>
<evidence type="ECO:0000313" key="2">
    <source>
        <dbReference type="EMBL" id="AMT93780.1"/>
    </source>
</evidence>
<evidence type="ECO:0000313" key="4">
    <source>
        <dbReference type="Proteomes" id="UP000031488"/>
    </source>
</evidence>
<dbReference type="Proteomes" id="UP000031488">
    <property type="component" value="Unassembled WGS sequence"/>
</dbReference>
<sequence>MTSKDPTMMDIIGNILSRLVSVALFLVIGLLALVAFMGRTDLHLGVCVLLAIVAGIIGTILVRLLFRGIAALVGLSNRSES</sequence>
<dbReference type="EMBL" id="JTJZ01000020">
    <property type="protein sequence ID" value="KHS51887.1"/>
    <property type="molecule type" value="Genomic_DNA"/>
</dbReference>
<dbReference type="KEGG" id="bly:A2T55_08295"/>
<keyword evidence="1" id="KW-1133">Transmembrane helix</keyword>
<proteinExistence type="predicted"/>
<feature type="transmembrane region" description="Helical" evidence="1">
    <location>
        <begin position="12"/>
        <end position="36"/>
    </location>
</feature>
<reference evidence="5" key="2">
    <citation type="submission" date="2016-03" db="EMBL/GenBank/DDBJ databases">
        <authorList>
            <person name="Ploux O."/>
        </authorList>
    </citation>
    <scope>NUCLEOTIDE SEQUENCE [LARGE SCALE GENOMIC DNA]</scope>
    <source>
        <strain evidence="5">BS258</strain>
    </source>
</reference>
<dbReference type="Proteomes" id="UP000075950">
    <property type="component" value="Chromosome"/>
</dbReference>
<organism evidence="3 4">
    <name type="scientific">Brevibacterium linens</name>
    <dbReference type="NCBI Taxonomy" id="1703"/>
    <lineage>
        <taxon>Bacteria</taxon>
        <taxon>Bacillati</taxon>
        <taxon>Actinomycetota</taxon>
        <taxon>Actinomycetes</taxon>
        <taxon>Micrococcales</taxon>
        <taxon>Brevibacteriaceae</taxon>
        <taxon>Brevibacterium</taxon>
    </lineage>
</organism>
<accession>A0A142NN24</accession>
<keyword evidence="1" id="KW-0472">Membrane</keyword>
<reference evidence="2" key="3">
    <citation type="submission" date="2016-03" db="EMBL/GenBank/DDBJ databases">
        <authorList>
            <person name="Zhu Y."/>
            <person name="Sun C."/>
        </authorList>
    </citation>
    <scope>NUCLEOTIDE SEQUENCE</scope>
    <source>
        <strain evidence="2">BS258</strain>
    </source>
</reference>
<feature type="transmembrane region" description="Helical" evidence="1">
    <location>
        <begin position="42"/>
        <end position="66"/>
    </location>
</feature>
<gene>
    <name evidence="2" type="ORF">A2T55_08295</name>
    <name evidence="3" type="ORF">AE0388_2437</name>
</gene>
<dbReference type="PATRIC" id="fig|1703.6.peg.2337"/>
<reference evidence="3 4" key="1">
    <citation type="submission" date="2014-11" db="EMBL/GenBank/DDBJ databases">
        <title>Draft Genome Sequence of Brevibacterium linens AE038-8.</title>
        <authorList>
            <person name="Maizel D."/>
            <person name="Utturkar S.M."/>
            <person name="Brown S.D."/>
            <person name="Ferrero M."/>
            <person name="Rosen B.P."/>
        </authorList>
    </citation>
    <scope>NUCLEOTIDE SEQUENCE [LARGE SCALE GENOMIC DNA]</scope>
    <source>
        <strain evidence="3 4">AE038-8</strain>
    </source>
</reference>
<keyword evidence="4" id="KW-1185">Reference proteome</keyword>
<name>A0A0B9AMA7_BRELN</name>
<dbReference type="EMBL" id="CP014869">
    <property type="protein sequence ID" value="AMT93780.1"/>
    <property type="molecule type" value="Genomic_DNA"/>
</dbReference>
<protein>
    <submittedName>
        <fullName evidence="3">Uncharacterized protein</fullName>
    </submittedName>
</protein>
<evidence type="ECO:0000313" key="3">
    <source>
        <dbReference type="EMBL" id="KHS51887.1"/>
    </source>
</evidence>
<dbReference type="AlphaFoldDB" id="A0A0B9AMA7"/>